<organism evidence="2 3">
    <name type="scientific">Streptomyces fructofermentans</name>
    <dbReference type="NCBI Taxonomy" id="152141"/>
    <lineage>
        <taxon>Bacteria</taxon>
        <taxon>Bacillati</taxon>
        <taxon>Actinomycetota</taxon>
        <taxon>Actinomycetes</taxon>
        <taxon>Kitasatosporales</taxon>
        <taxon>Streptomycetaceae</taxon>
        <taxon>Streptomyces</taxon>
    </lineage>
</organism>
<proteinExistence type="predicted"/>
<evidence type="ECO:0000256" key="1">
    <source>
        <dbReference type="SAM" id="MobiDB-lite"/>
    </source>
</evidence>
<feature type="region of interest" description="Disordered" evidence="1">
    <location>
        <begin position="92"/>
        <end position="118"/>
    </location>
</feature>
<comment type="caution">
    <text evidence="2">The sequence shown here is derived from an EMBL/GenBank/DDBJ whole genome shotgun (WGS) entry which is preliminary data.</text>
</comment>
<dbReference type="EMBL" id="BMWD01000057">
    <property type="protein sequence ID" value="GGX99112.1"/>
    <property type="molecule type" value="Genomic_DNA"/>
</dbReference>
<reference evidence="2" key="2">
    <citation type="submission" date="2020-09" db="EMBL/GenBank/DDBJ databases">
        <authorList>
            <person name="Sun Q."/>
            <person name="Ohkuma M."/>
        </authorList>
    </citation>
    <scope>NUCLEOTIDE SEQUENCE</scope>
    <source>
        <strain evidence="2">JCM 4956</strain>
    </source>
</reference>
<name>A0A918U6E6_9ACTN</name>
<evidence type="ECO:0000313" key="3">
    <source>
        <dbReference type="Proteomes" id="UP000645555"/>
    </source>
</evidence>
<protein>
    <submittedName>
        <fullName evidence="2">Uncharacterized protein</fullName>
    </submittedName>
</protein>
<sequence>MTTHRRYQYAATAGTVLLAALTLACAHHGLYAPALYLALGTAVLAEAAVRERRQHQRAVAECEWARRRELGHTPPPLEPCCLLSEASHGAAHRNCTSARPDAQATAHPTPSSSPATTP</sequence>
<gene>
    <name evidence="2" type="ORF">GCM10010515_76600</name>
</gene>
<dbReference type="AlphaFoldDB" id="A0A918U6E6"/>
<accession>A0A918U6E6</accession>
<keyword evidence="3" id="KW-1185">Reference proteome</keyword>
<reference evidence="2" key="1">
    <citation type="journal article" date="2014" name="Int. J. Syst. Evol. Microbiol.">
        <title>Complete genome sequence of Corynebacterium casei LMG S-19264T (=DSM 44701T), isolated from a smear-ripened cheese.</title>
        <authorList>
            <consortium name="US DOE Joint Genome Institute (JGI-PGF)"/>
            <person name="Walter F."/>
            <person name="Albersmeier A."/>
            <person name="Kalinowski J."/>
            <person name="Ruckert C."/>
        </authorList>
    </citation>
    <scope>NUCLEOTIDE SEQUENCE</scope>
    <source>
        <strain evidence="2">JCM 4956</strain>
    </source>
</reference>
<evidence type="ECO:0000313" key="2">
    <source>
        <dbReference type="EMBL" id="GGX99112.1"/>
    </source>
</evidence>
<feature type="compositionally biased region" description="Low complexity" evidence="1">
    <location>
        <begin position="102"/>
        <end position="118"/>
    </location>
</feature>
<dbReference type="Proteomes" id="UP000645555">
    <property type="component" value="Unassembled WGS sequence"/>
</dbReference>
<dbReference type="RefSeq" id="WP_190040271.1">
    <property type="nucleotide sequence ID" value="NZ_BMWD01000057.1"/>
</dbReference>
<dbReference type="PROSITE" id="PS51257">
    <property type="entry name" value="PROKAR_LIPOPROTEIN"/>
    <property type="match status" value="1"/>
</dbReference>